<accession>A0A9D3UCY2</accession>
<comment type="caution">
    <text evidence="9">The sequence shown here is derived from an EMBL/GenBank/DDBJ whole genome shotgun (WGS) entry which is preliminary data.</text>
</comment>
<dbReference type="EMBL" id="JAIQCV010000012">
    <property type="protein sequence ID" value="KAH1038312.1"/>
    <property type="molecule type" value="Genomic_DNA"/>
</dbReference>
<organism evidence="9 10">
    <name type="scientific">Gossypium stocksii</name>
    <dbReference type="NCBI Taxonomy" id="47602"/>
    <lineage>
        <taxon>Eukaryota</taxon>
        <taxon>Viridiplantae</taxon>
        <taxon>Streptophyta</taxon>
        <taxon>Embryophyta</taxon>
        <taxon>Tracheophyta</taxon>
        <taxon>Spermatophyta</taxon>
        <taxon>Magnoliopsida</taxon>
        <taxon>eudicotyledons</taxon>
        <taxon>Gunneridae</taxon>
        <taxon>Pentapetalae</taxon>
        <taxon>rosids</taxon>
        <taxon>malvids</taxon>
        <taxon>Malvales</taxon>
        <taxon>Malvaceae</taxon>
        <taxon>Malvoideae</taxon>
        <taxon>Gossypium</taxon>
    </lineage>
</organism>
<evidence type="ECO:0000256" key="3">
    <source>
        <dbReference type="ARBA" id="ARBA00022490"/>
    </source>
</evidence>
<dbReference type="OrthoDB" id="426718at2759"/>
<name>A0A9D3UCY2_9ROSI</name>
<sequence>MGNDNSCPNSREMKFEIRPCSFLTNKGDRHQHHATPKQQEKNQKEIEERATTFHSMETEASCGQNNFEMSETLATFLASTPLLEEAWRVCNIANISFPGAYLVERIGSVAYIAFSGRQMTSGSDQKCRNLVALSKEDGGVFAPLYRHSEAEEPMVHHGMLNLFFSMFPRLQIQIADLMGKVKSIVITGHCIGGTTASLSALFLLCHLLSLSVYPPMSVLCITFGSPLLGNEALHRSIRRQRWGENFCHVVSKHDIMPRLLLAEIVNHIPHIQALLQFWHCCMASPHLPVAGLSSQVSNDLKHILFHSVLKDLELLTQADDPSESLFWPFGSYVFCCQEGAICVENVASVMKMMHLMVATGSPNQSIEDHLKYGDYVAKVSRQFLQARNFEEGIPDSSYEAGVALALQSSDLTDKEPVAVMAKECLQMAQHSDKPNLNAANLAIKLSKIVPYRAEIEWYKACCDEADDQMGYYDSFKLTGASRREGRVNINRHRLAQFWNSVIHMLESNKLPHDFDRRGKWVNASHFYKLLVEPLDIADYYRTGMHRERGHYIEHGRERRYEVFDKWWREKSVPEEENKRSKFASLTQDSCFWARVEEAKEWLDNVRSEGDAMKQQQLWHKIDNFEAYARQLINNKEVSTDVLAKNSSFSRWMEEWKEMKSQVQQITPLFPGFVDGKVVP</sequence>
<evidence type="ECO:0000256" key="5">
    <source>
        <dbReference type="ARBA" id="ARBA00022821"/>
    </source>
</evidence>
<feature type="domain" description="EDS1 EP" evidence="8">
    <location>
        <begin position="453"/>
        <end position="661"/>
    </location>
</feature>
<dbReference type="PANTHER" id="PTHR47413">
    <property type="entry name" value="LIPASE-LIKE PAD4"/>
    <property type="match status" value="1"/>
</dbReference>
<dbReference type="GO" id="GO:0016787">
    <property type="term" value="F:hydrolase activity"/>
    <property type="evidence" value="ECO:0007669"/>
    <property type="project" value="UniProtKB-KW"/>
</dbReference>
<evidence type="ECO:0000256" key="4">
    <source>
        <dbReference type="ARBA" id="ARBA00022801"/>
    </source>
</evidence>
<dbReference type="GO" id="GO:0006629">
    <property type="term" value="P:lipid metabolic process"/>
    <property type="evidence" value="ECO:0007669"/>
    <property type="project" value="InterPro"/>
</dbReference>
<protein>
    <recommendedName>
        <fullName evidence="11">PAD4</fullName>
    </recommendedName>
</protein>
<dbReference type="Proteomes" id="UP000828251">
    <property type="component" value="Unassembled WGS sequence"/>
</dbReference>
<dbReference type="SUPFAM" id="SSF53474">
    <property type="entry name" value="alpha/beta-Hydrolases"/>
    <property type="match status" value="1"/>
</dbReference>
<keyword evidence="3" id="KW-0963">Cytoplasm</keyword>
<gene>
    <name evidence="9" type="ORF">J1N35_040055</name>
</gene>
<dbReference type="Gene3D" id="3.40.50.1820">
    <property type="entry name" value="alpha/beta hydrolase"/>
    <property type="match status" value="1"/>
</dbReference>
<dbReference type="GO" id="GO:0005634">
    <property type="term" value="C:nucleus"/>
    <property type="evidence" value="ECO:0007669"/>
    <property type="project" value="UniProtKB-SubCell"/>
</dbReference>
<dbReference type="InterPro" id="IPR041266">
    <property type="entry name" value="EDS1_EP"/>
</dbReference>
<evidence type="ECO:0000256" key="1">
    <source>
        <dbReference type="ARBA" id="ARBA00004123"/>
    </source>
</evidence>
<comment type="subcellular location">
    <subcellularLocation>
        <location evidence="2">Cytoplasm</location>
    </subcellularLocation>
    <subcellularLocation>
        <location evidence="1">Nucleus</location>
    </subcellularLocation>
</comment>
<dbReference type="Pfam" id="PF18117">
    <property type="entry name" value="EDS1_EP"/>
    <property type="match status" value="1"/>
</dbReference>
<evidence type="ECO:0008006" key="11">
    <source>
        <dbReference type="Google" id="ProtNLM"/>
    </source>
</evidence>
<reference evidence="9 10" key="1">
    <citation type="journal article" date="2021" name="Plant Biotechnol. J.">
        <title>Multi-omics assisted identification of the key and species-specific regulatory components of drought-tolerant mechanisms in Gossypium stocksii.</title>
        <authorList>
            <person name="Yu D."/>
            <person name="Ke L."/>
            <person name="Zhang D."/>
            <person name="Wu Y."/>
            <person name="Sun Y."/>
            <person name="Mei J."/>
            <person name="Sun J."/>
            <person name="Sun Y."/>
        </authorList>
    </citation>
    <scope>NUCLEOTIDE SEQUENCE [LARGE SCALE GENOMIC DNA]</scope>
    <source>
        <strain evidence="10">cv. E1</strain>
        <tissue evidence="9">Leaf</tissue>
    </source>
</reference>
<keyword evidence="5" id="KW-0611">Plant defense</keyword>
<feature type="domain" description="Fungal lipase-type" evidence="7">
    <location>
        <begin position="151"/>
        <end position="260"/>
    </location>
</feature>
<dbReference type="Pfam" id="PF01764">
    <property type="entry name" value="Lipase_3"/>
    <property type="match status" value="1"/>
</dbReference>
<dbReference type="InterPro" id="IPR002921">
    <property type="entry name" value="Fungal_lipase-type"/>
</dbReference>
<keyword evidence="10" id="KW-1185">Reference proteome</keyword>
<dbReference type="PANTHER" id="PTHR47413:SF2">
    <property type="entry name" value="LIPASE-LIKE PAD4"/>
    <property type="match status" value="1"/>
</dbReference>
<evidence type="ECO:0000256" key="6">
    <source>
        <dbReference type="ARBA" id="ARBA00023242"/>
    </source>
</evidence>
<proteinExistence type="predicted"/>
<dbReference type="InterPro" id="IPR029058">
    <property type="entry name" value="AB_hydrolase_fold"/>
</dbReference>
<evidence type="ECO:0000256" key="2">
    <source>
        <dbReference type="ARBA" id="ARBA00004496"/>
    </source>
</evidence>
<evidence type="ECO:0000313" key="10">
    <source>
        <dbReference type="Proteomes" id="UP000828251"/>
    </source>
</evidence>
<dbReference type="AlphaFoldDB" id="A0A9D3UCY2"/>
<evidence type="ECO:0000313" key="9">
    <source>
        <dbReference type="EMBL" id="KAH1038312.1"/>
    </source>
</evidence>
<evidence type="ECO:0000259" key="7">
    <source>
        <dbReference type="Pfam" id="PF01764"/>
    </source>
</evidence>
<keyword evidence="6" id="KW-0539">Nucleus</keyword>
<dbReference type="GO" id="GO:0005737">
    <property type="term" value="C:cytoplasm"/>
    <property type="evidence" value="ECO:0007669"/>
    <property type="project" value="UniProtKB-SubCell"/>
</dbReference>
<keyword evidence="4" id="KW-0378">Hydrolase</keyword>
<evidence type="ECO:0000259" key="8">
    <source>
        <dbReference type="Pfam" id="PF18117"/>
    </source>
</evidence>
<dbReference type="GO" id="GO:0006952">
    <property type="term" value="P:defense response"/>
    <property type="evidence" value="ECO:0007669"/>
    <property type="project" value="UniProtKB-KW"/>
</dbReference>